<organism evidence="1 2">
    <name type="scientific">Secundilactobacillus kimchicus JCM 15530</name>
    <dbReference type="NCBI Taxonomy" id="1302272"/>
    <lineage>
        <taxon>Bacteria</taxon>
        <taxon>Bacillati</taxon>
        <taxon>Bacillota</taxon>
        <taxon>Bacilli</taxon>
        <taxon>Lactobacillales</taxon>
        <taxon>Lactobacillaceae</taxon>
        <taxon>Secundilactobacillus</taxon>
    </lineage>
</organism>
<protein>
    <recommendedName>
        <fullName evidence="3">Stimulator of FtsZ polymerization and component of cell-division Z-ring</fullName>
    </recommendedName>
</protein>
<proteinExistence type="predicted"/>
<evidence type="ECO:0000313" key="1">
    <source>
        <dbReference type="EMBL" id="KRK47184.1"/>
    </source>
</evidence>
<sequence length="83" mass="9236">MDNQKRRFKATVDGKTYTIVGNRSESHMKAVTEIMNEQLAQIKKLAPQTSKEEAAILLAFNAISDQLDVAEKEAQAKKTPTSE</sequence>
<evidence type="ECO:0008006" key="3">
    <source>
        <dbReference type="Google" id="ProtNLM"/>
    </source>
</evidence>
<evidence type="ECO:0000313" key="2">
    <source>
        <dbReference type="Proteomes" id="UP000050911"/>
    </source>
</evidence>
<dbReference type="EMBL" id="AZCX01000011">
    <property type="protein sequence ID" value="KRK47184.1"/>
    <property type="molecule type" value="Genomic_DNA"/>
</dbReference>
<dbReference type="InterPro" id="IPR036192">
    <property type="entry name" value="Cell_div_ZapA-like_sf"/>
</dbReference>
<dbReference type="Proteomes" id="UP000050911">
    <property type="component" value="Unassembled WGS sequence"/>
</dbReference>
<dbReference type="SUPFAM" id="SSF102829">
    <property type="entry name" value="Cell division protein ZapA-like"/>
    <property type="match status" value="1"/>
</dbReference>
<dbReference type="STRING" id="1302272.FC96_GL000644"/>
<dbReference type="RefSeq" id="WP_056943029.1">
    <property type="nucleotide sequence ID" value="NZ_AZCX01000011.1"/>
</dbReference>
<dbReference type="InterPro" id="IPR053712">
    <property type="entry name" value="Bac_CellDiv_Activator"/>
</dbReference>
<dbReference type="OrthoDB" id="2139724at2"/>
<comment type="caution">
    <text evidence="1">The sequence shown here is derived from an EMBL/GenBank/DDBJ whole genome shotgun (WGS) entry which is preliminary data.</text>
</comment>
<keyword evidence="2" id="KW-1185">Reference proteome</keyword>
<gene>
    <name evidence="1" type="ORF">FC96_GL000644</name>
</gene>
<dbReference type="Gene3D" id="6.10.250.790">
    <property type="match status" value="1"/>
</dbReference>
<dbReference type="InterPro" id="IPR007838">
    <property type="entry name" value="Cell_div_ZapA-like"/>
</dbReference>
<dbReference type="PATRIC" id="fig|1302272.5.peg.643"/>
<accession>A0A0R1HKY3</accession>
<name>A0A0R1HKY3_9LACO</name>
<reference evidence="1 2" key="1">
    <citation type="journal article" date="2015" name="Genome Announc.">
        <title>Expanding the biotechnology potential of lactobacilli through comparative genomics of 213 strains and associated genera.</title>
        <authorList>
            <person name="Sun Z."/>
            <person name="Harris H.M."/>
            <person name="McCann A."/>
            <person name="Guo C."/>
            <person name="Argimon S."/>
            <person name="Zhang W."/>
            <person name="Yang X."/>
            <person name="Jeffery I.B."/>
            <person name="Cooney J.C."/>
            <person name="Kagawa T.F."/>
            <person name="Liu W."/>
            <person name="Song Y."/>
            <person name="Salvetti E."/>
            <person name="Wrobel A."/>
            <person name="Rasinkangas P."/>
            <person name="Parkhill J."/>
            <person name="Rea M.C."/>
            <person name="O'Sullivan O."/>
            <person name="Ritari J."/>
            <person name="Douillard F.P."/>
            <person name="Paul Ross R."/>
            <person name="Yang R."/>
            <person name="Briner A.E."/>
            <person name="Felis G.E."/>
            <person name="de Vos W.M."/>
            <person name="Barrangou R."/>
            <person name="Klaenhammer T.R."/>
            <person name="Caufield P.W."/>
            <person name="Cui Y."/>
            <person name="Zhang H."/>
            <person name="O'Toole P.W."/>
        </authorList>
    </citation>
    <scope>NUCLEOTIDE SEQUENCE [LARGE SCALE GENOMIC DNA]</scope>
    <source>
        <strain evidence="1 2">JCM 15530</strain>
    </source>
</reference>
<dbReference type="AlphaFoldDB" id="A0A0R1HKY3"/>
<dbReference type="Pfam" id="PF05164">
    <property type="entry name" value="ZapA"/>
    <property type="match status" value="1"/>
</dbReference>